<gene>
    <name evidence="2" type="ORF">BS50DRAFT_582845</name>
</gene>
<dbReference type="OrthoDB" id="5046242at2759"/>
<proteinExistence type="predicted"/>
<dbReference type="STRING" id="1448308.A0A2T2P6Y3"/>
<evidence type="ECO:0000256" key="1">
    <source>
        <dbReference type="SAM" id="SignalP"/>
    </source>
</evidence>
<feature type="chain" id="PRO_5015766590" description="FAD/NAD(P)-binding domain-containing protein" evidence="1">
    <location>
        <begin position="24"/>
        <end position="494"/>
    </location>
</feature>
<sequence>MRYPSAWCLVLTSFSYFSLEAWAWPTRHEKPPVCIIGAGPAGLATASKLEAKGIRAVMFEKQAEVGGKSQAWYDEAGIFHPLGAAFFSNGSYPETLKVLNQTSVTASEFALSGTRTMYAFNYTTGATQPVANLAQGALGILAAEIPLYTMLWNKVFAPIGVPNYKVNNSHSTSYIWVLTYAKNGVPEELTVSGADWFRANNLTLLPRLLVNPLALYGYGDINVVPALYVLRYFTPDILAAFVGQRNAYYIDFHKVFVQWAEKIACKTPINLSHEVRCVDRSGKNPVLKYTKPHGNFYKWGSQKCSEVVFAFPPTIENLERTGLDLTEDEQDLFSDVLTHNYFSSAVKFNLPYNASYIAQSANSTVPPPNVGEPVAVLRLSRDSDVVTSWSWGPDREFMSEKYARNLLQTTLSKINRDPGNLTAQAEPLCSDDIKAFRKWDYFPHFDTEPLRNGSYAKLNKIQGQKKSFWASGLSGMEIVEWAIRGGQDVVDSYF</sequence>
<dbReference type="Gene3D" id="1.10.405.20">
    <property type="match status" value="1"/>
</dbReference>
<dbReference type="AlphaFoldDB" id="A0A2T2P6Y3"/>
<dbReference type="Pfam" id="PF13450">
    <property type="entry name" value="NAD_binding_8"/>
    <property type="match status" value="1"/>
</dbReference>
<name>A0A2T2P6Y3_CORCC</name>
<accession>A0A2T2P6Y3</accession>
<feature type="signal peptide" evidence="1">
    <location>
        <begin position="1"/>
        <end position="23"/>
    </location>
</feature>
<dbReference type="SUPFAM" id="SSF51905">
    <property type="entry name" value="FAD/NAD(P)-binding domain"/>
    <property type="match status" value="1"/>
</dbReference>
<evidence type="ECO:0000313" key="3">
    <source>
        <dbReference type="Proteomes" id="UP000240883"/>
    </source>
</evidence>
<keyword evidence="1" id="KW-0732">Signal</keyword>
<organism evidence="2 3">
    <name type="scientific">Corynespora cassiicola Philippines</name>
    <dbReference type="NCBI Taxonomy" id="1448308"/>
    <lineage>
        <taxon>Eukaryota</taxon>
        <taxon>Fungi</taxon>
        <taxon>Dikarya</taxon>
        <taxon>Ascomycota</taxon>
        <taxon>Pezizomycotina</taxon>
        <taxon>Dothideomycetes</taxon>
        <taxon>Pleosporomycetidae</taxon>
        <taxon>Pleosporales</taxon>
        <taxon>Corynesporascaceae</taxon>
        <taxon>Corynespora</taxon>
    </lineage>
</organism>
<dbReference type="Gene3D" id="3.50.50.60">
    <property type="entry name" value="FAD/NAD(P)-binding domain"/>
    <property type="match status" value="1"/>
</dbReference>
<evidence type="ECO:0008006" key="4">
    <source>
        <dbReference type="Google" id="ProtNLM"/>
    </source>
</evidence>
<dbReference type="InterPro" id="IPR036188">
    <property type="entry name" value="FAD/NAD-bd_sf"/>
</dbReference>
<dbReference type="PRINTS" id="PR00419">
    <property type="entry name" value="ADXRDTASE"/>
</dbReference>
<dbReference type="EMBL" id="KZ678129">
    <property type="protein sequence ID" value="PSN73296.1"/>
    <property type="molecule type" value="Genomic_DNA"/>
</dbReference>
<protein>
    <recommendedName>
        <fullName evidence="4">FAD/NAD(P)-binding domain-containing protein</fullName>
    </recommendedName>
</protein>
<evidence type="ECO:0000313" key="2">
    <source>
        <dbReference type="EMBL" id="PSN73296.1"/>
    </source>
</evidence>
<dbReference type="Proteomes" id="UP000240883">
    <property type="component" value="Unassembled WGS sequence"/>
</dbReference>
<dbReference type="Gene3D" id="3.30.70.1990">
    <property type="match status" value="1"/>
</dbReference>
<reference evidence="2 3" key="1">
    <citation type="journal article" date="2018" name="Front. Microbiol.">
        <title>Genome-Wide Analysis of Corynespora cassiicola Leaf Fall Disease Putative Effectors.</title>
        <authorList>
            <person name="Lopez D."/>
            <person name="Ribeiro S."/>
            <person name="Label P."/>
            <person name="Fumanal B."/>
            <person name="Venisse J.S."/>
            <person name="Kohler A."/>
            <person name="de Oliveira R.R."/>
            <person name="Labutti K."/>
            <person name="Lipzen A."/>
            <person name="Lail K."/>
            <person name="Bauer D."/>
            <person name="Ohm R.A."/>
            <person name="Barry K.W."/>
            <person name="Spatafora J."/>
            <person name="Grigoriev I.V."/>
            <person name="Martin F.M."/>
            <person name="Pujade-Renaud V."/>
        </authorList>
    </citation>
    <scope>NUCLEOTIDE SEQUENCE [LARGE SCALE GENOMIC DNA]</scope>
    <source>
        <strain evidence="2 3">Philippines</strain>
    </source>
</reference>
<keyword evidence="3" id="KW-1185">Reference proteome</keyword>